<dbReference type="InterPro" id="IPR032179">
    <property type="entry name" value="Cry22Aa_Ig-like"/>
</dbReference>
<keyword evidence="4" id="KW-1185">Reference proteome</keyword>
<dbReference type="Gene3D" id="2.60.40.10">
    <property type="entry name" value="Immunoglobulins"/>
    <property type="match status" value="6"/>
</dbReference>
<protein>
    <recommendedName>
        <fullName evidence="2">Fibronectin type-III domain-containing protein</fullName>
    </recommendedName>
</protein>
<gene>
    <name evidence="3" type="ORF">TPELB_14770</name>
</gene>
<sequence length="751" mass="83000">MNNFKTNNRGGIKMIKFKRWLVSVLVLVLASTNIINICALENNEMQNQLEKTMSTEAMTIYEISDVSFTRLSDSKVGMRIYTNGAQGNESFTISVMGPGYRGSISTNSPYYNLELSNYGTYYITVSATDSIGNTAQINKQFYFSPPLRVTCNQSSNLVGLNEEITLVATAYGGSGGSYEYKFTKIYNENEELVQDFSDINNINVSFSNEGQYKIRVDAKDKNGTISSVEKFITIIDREKDKPIITTNEGRVIKIGDIFDPMEDVAAIDKLDGNLISNVIVKENTVDTTKVGIYKVVYEVTDSDGNTVTKEIKVTVRSDEKPVMLASDLELKIGDKFDPLKNVAASDKEDGDITSKIKVIENTVDTTKVGIYKVVYEVTDSDGNTVTKEVRVTVRSNDKSIISASDVKLKVGDKFDPLKDVTASDKEDGDITSKIKVIENTVDTTKVGIYKVVYEVTDSDGNKVRKEIKVTVKLEVVSNIKAKSNSYNSNIITWSKVNNVDGYEIYRAISKTGTYSLNKTVTSGSYSNTGLTTGKTYYYKVRAYKVVDGKKQYGDFSQVVSSSPKLSSTNAKSVSAAYNSNKVTWSKVSGASGYEVYRATSKTGTYSLNKTVKSGSTLSYSNTGLTTGKIYYYKVRSYKLVDGKKVYSNYSDIVSASPKLFTPSVTLSKGSKKATVKWKKISGASGYEIYRSNSKSGTYSKVKSISRGSTTSYTNSGLTSKKVYYYKIRAYRTVNGKKVYSSYSSIKYINAK</sequence>
<evidence type="ECO:0000313" key="4">
    <source>
        <dbReference type="Proteomes" id="UP001477947"/>
    </source>
</evidence>
<dbReference type="InterPro" id="IPR051846">
    <property type="entry name" value="SH2_domain_adapters"/>
</dbReference>
<reference evidence="3 4" key="1">
    <citation type="submission" date="2024-04" db="EMBL/GenBank/DDBJ databases">
        <title>Isolation and characterization of novel acetogenic strains of the genera Terrisporobacter and Acetoanaerobium.</title>
        <authorList>
            <person name="Boeer T."/>
            <person name="Schueler M.A."/>
            <person name="Lueschen A."/>
            <person name="Eysell L."/>
            <person name="Droege J."/>
            <person name="Heinemann M."/>
            <person name="Engelhardt L."/>
            <person name="Basen M."/>
            <person name="Daniel R."/>
        </authorList>
    </citation>
    <scope>NUCLEOTIDE SEQUENCE [LARGE SCALE GENOMIC DNA]</scope>
    <source>
        <strain evidence="3 4">ELB</strain>
    </source>
</reference>
<organism evidence="3 4">
    <name type="scientific">Terrisporobacter petrolearius</name>
    <dbReference type="NCBI Taxonomy" id="1460447"/>
    <lineage>
        <taxon>Bacteria</taxon>
        <taxon>Bacillati</taxon>
        <taxon>Bacillota</taxon>
        <taxon>Clostridia</taxon>
        <taxon>Peptostreptococcales</taxon>
        <taxon>Peptostreptococcaceae</taxon>
        <taxon>Terrisporobacter</taxon>
    </lineage>
</organism>
<dbReference type="SMART" id="SM00060">
    <property type="entry name" value="FN3"/>
    <property type="match status" value="3"/>
</dbReference>
<dbReference type="PANTHER" id="PTHR15127">
    <property type="entry name" value="HEAVYWEIGHT, ISOFORM A"/>
    <property type="match status" value="1"/>
</dbReference>
<dbReference type="PROSITE" id="PS50853">
    <property type="entry name" value="FN3"/>
    <property type="match status" value="2"/>
</dbReference>
<keyword evidence="1" id="KW-0727">SH2 domain</keyword>
<feature type="domain" description="Fibronectin type-III" evidence="2">
    <location>
        <begin position="656"/>
        <end position="751"/>
    </location>
</feature>
<dbReference type="PANTHER" id="PTHR15127:SF32">
    <property type="entry name" value="HEAVYWEIGHT, ISOFORM A"/>
    <property type="match status" value="1"/>
</dbReference>
<evidence type="ECO:0000313" key="3">
    <source>
        <dbReference type="EMBL" id="XAM41166.1"/>
    </source>
</evidence>
<dbReference type="SUPFAM" id="SSF49265">
    <property type="entry name" value="Fibronectin type III"/>
    <property type="match status" value="2"/>
</dbReference>
<dbReference type="EMBL" id="CP154622">
    <property type="protein sequence ID" value="XAM41166.1"/>
    <property type="molecule type" value="Genomic_DNA"/>
</dbReference>
<proteinExistence type="predicted"/>
<accession>A0ABZ3FEL6</accession>
<name>A0ABZ3FEL6_9FIRM</name>
<dbReference type="InterPro" id="IPR036116">
    <property type="entry name" value="FN3_sf"/>
</dbReference>
<dbReference type="Pfam" id="PF16403">
    <property type="entry name" value="Bact_surface_Ig-like"/>
    <property type="match status" value="3"/>
</dbReference>
<dbReference type="Proteomes" id="UP001477947">
    <property type="component" value="Chromosome"/>
</dbReference>
<dbReference type="InterPro" id="IPR003961">
    <property type="entry name" value="FN3_dom"/>
</dbReference>
<dbReference type="InterPro" id="IPR013783">
    <property type="entry name" value="Ig-like_fold"/>
</dbReference>
<evidence type="ECO:0000259" key="2">
    <source>
        <dbReference type="PROSITE" id="PS50853"/>
    </source>
</evidence>
<feature type="domain" description="Fibronectin type-III" evidence="2">
    <location>
        <begin position="475"/>
        <end position="566"/>
    </location>
</feature>
<evidence type="ECO:0000256" key="1">
    <source>
        <dbReference type="ARBA" id="ARBA00022999"/>
    </source>
</evidence>